<evidence type="ECO:0000256" key="1">
    <source>
        <dbReference type="ARBA" id="ARBA00034293"/>
    </source>
</evidence>
<dbReference type="SUPFAM" id="SSF56281">
    <property type="entry name" value="Metallo-hydrolase/oxidoreductase"/>
    <property type="match status" value="1"/>
</dbReference>
<protein>
    <recommendedName>
        <fullName evidence="3">Metallo-beta-lactamase domain-containing protein</fullName>
    </recommendedName>
</protein>
<evidence type="ECO:0000256" key="2">
    <source>
        <dbReference type="ARBA" id="ARBA00034308"/>
    </source>
</evidence>
<dbReference type="InterPro" id="IPR036866">
    <property type="entry name" value="RibonucZ/Hydroxyglut_hydro"/>
</dbReference>
<name>A0A5J6VKU7_9VIRU</name>
<sequence length="273" mass="31739">MRAITPTNNKYTIPNIGEIEIAGYSRACFRTGFIVKPYNIYLDGGVPSEISPNAILITHGHYDHIASIQSILQNNIKCPVMHKDCLTHNLNKAVQAFYCLNSNLSTKKISINSIVEKHAMFSINKTNIYIKTYELSHSVPCQGYGIYIIKKKLKEEYKGMTSKQIIELKKTTEITHNVNIPLLMYCCDTDSNINVNFSVYPIVIIECTFIDDEHYIEAKKKKHMHWNDIVKLLKSCTDTHFILIHFSTRYKDDYLKEFEEKQKETYTNFEFWL</sequence>
<evidence type="ECO:0000259" key="3">
    <source>
        <dbReference type="Pfam" id="PF12706"/>
    </source>
</evidence>
<proteinExistence type="inferred from homology"/>
<feature type="domain" description="Metallo-beta-lactamase" evidence="3">
    <location>
        <begin position="53"/>
        <end position="246"/>
    </location>
</feature>
<dbReference type="PANTHER" id="PTHR46504:SF2">
    <property type="entry name" value="TRNASE Z TRZ1"/>
    <property type="match status" value="1"/>
</dbReference>
<dbReference type="InterPro" id="IPR001279">
    <property type="entry name" value="Metallo-B-lactamas"/>
</dbReference>
<dbReference type="PANTHER" id="PTHR46504">
    <property type="entry name" value="TRNASE Z TRZ1"/>
    <property type="match status" value="1"/>
</dbReference>
<organism evidence="4">
    <name type="scientific">Megaviridae environmental sample</name>
    <dbReference type="NCBI Taxonomy" id="1737588"/>
    <lineage>
        <taxon>Viruses</taxon>
        <taxon>Varidnaviria</taxon>
        <taxon>Bamfordvirae</taxon>
        <taxon>Nucleocytoviricota</taxon>
        <taxon>Megaviricetes</taxon>
        <taxon>Imitervirales</taxon>
        <taxon>Mimiviridae</taxon>
        <taxon>environmental samples</taxon>
    </lineage>
</organism>
<reference evidence="4" key="1">
    <citation type="journal article" date="2019" name="Philos. Trans. R. Soc. Lond., B, Biol. Sci.">
        <title>Targeted metagenomic recovery of four divergent viruses reveals shared and distinctive characteristics of giant viruses of marine eukaryotes.</title>
        <authorList>
            <person name="Needham D.M."/>
            <person name="Poirier C."/>
            <person name="Hehenberger E."/>
            <person name="Jimenez V."/>
            <person name="Swalwell J.E."/>
            <person name="Santoro A.E."/>
            <person name="Worden A.Z."/>
        </authorList>
    </citation>
    <scope>NUCLEOTIDE SEQUENCE</scope>
    <source>
        <strain evidence="4">MPacV-611</strain>
    </source>
</reference>
<dbReference type="Pfam" id="PF12706">
    <property type="entry name" value="Lactamase_B_2"/>
    <property type="match status" value="1"/>
</dbReference>
<comment type="function">
    <text evidence="1">Counteracts the host Pycsar antiviral defense system. Phosphodiesterase that enables metal-dependent hydrolysis of host cyclic nucleotide Pycsar defense signals such as cCMP and cUMP.</text>
</comment>
<dbReference type="Gene3D" id="3.60.15.10">
    <property type="entry name" value="Ribonuclease Z/Hydroxyacylglutathione hydrolase-like"/>
    <property type="match status" value="1"/>
</dbReference>
<comment type="similarity">
    <text evidence="2">Belongs to the anti-Pycsar protein Apyc1 family.</text>
</comment>
<accession>A0A5J6VKU7</accession>
<evidence type="ECO:0000313" key="4">
    <source>
        <dbReference type="EMBL" id="QFG74479.1"/>
    </source>
</evidence>
<dbReference type="EMBL" id="MN448289">
    <property type="protein sequence ID" value="QFG74479.1"/>
    <property type="molecule type" value="Genomic_DNA"/>
</dbReference>